<comment type="similarity">
    <text evidence="1">Belongs to the HMG-CoA lyase family.</text>
</comment>
<dbReference type="GO" id="GO:0046951">
    <property type="term" value="P:ketone body biosynthetic process"/>
    <property type="evidence" value="ECO:0007669"/>
    <property type="project" value="TreeGrafter"/>
</dbReference>
<dbReference type="SUPFAM" id="SSF51569">
    <property type="entry name" value="Aldolase"/>
    <property type="match status" value="1"/>
</dbReference>
<proteinExistence type="inferred from homology"/>
<keyword evidence="3 5" id="KW-0456">Lyase</keyword>
<dbReference type="EMBL" id="MSDO01000022">
    <property type="protein sequence ID" value="OLO03439.1"/>
    <property type="molecule type" value="Genomic_DNA"/>
</dbReference>
<accession>A0A1Q8SPT8</accession>
<sequence length="313" mass="33689">MTGTSTQPRVTINDVAPRDGLQIESRFVPTEEKIRLIDALSRTGLAKIEATSFTSPKAIPNLRDAEAVMRGIERVPGVDYVVLVPNEKGAERALACGVDEINLVLSASDSHGRANLRMTAEQSLERFANILQITKGHDVFVNASISTAFGCPFEGDVPFKRVLSITEKLLAMGVQGVTLCDTTGMANPRQVADLCRETLSRWPWLPVTIHLHNTRGMGLANALVAWQNGITRFDASLGGLGGCPFAPGATGNVCTEDLVHMFEQMGVETGVDLERLIAASELLPTMIGHEVPGQVVKAGTSDRRYPLPEAAMD</sequence>
<evidence type="ECO:0000259" key="4">
    <source>
        <dbReference type="PROSITE" id="PS50991"/>
    </source>
</evidence>
<comment type="caution">
    <text evidence="5">The sequence shown here is derived from an EMBL/GenBank/DDBJ whole genome shotgun (WGS) entry which is preliminary data.</text>
</comment>
<keyword evidence="6" id="KW-1185">Reference proteome</keyword>
<dbReference type="NCBIfam" id="NF004283">
    <property type="entry name" value="PRK05692.1"/>
    <property type="match status" value="1"/>
</dbReference>
<dbReference type="GO" id="GO:0004419">
    <property type="term" value="F:hydroxymethylglutaryl-CoA lyase activity"/>
    <property type="evidence" value="ECO:0007669"/>
    <property type="project" value="TreeGrafter"/>
</dbReference>
<keyword evidence="2" id="KW-0479">Metal-binding</keyword>
<dbReference type="CDD" id="cd07938">
    <property type="entry name" value="DRE_TIM_HMGL"/>
    <property type="match status" value="1"/>
</dbReference>
<dbReference type="InterPro" id="IPR000891">
    <property type="entry name" value="PYR_CT"/>
</dbReference>
<dbReference type="InterPro" id="IPR043594">
    <property type="entry name" value="HMGL"/>
</dbReference>
<evidence type="ECO:0000313" key="5">
    <source>
        <dbReference type="EMBL" id="OLO03439.1"/>
    </source>
</evidence>
<protein>
    <submittedName>
        <fullName evidence="5">Hydroxymethylglutaryl-CoA lyase</fullName>
    </submittedName>
</protein>
<dbReference type="InterPro" id="IPR013785">
    <property type="entry name" value="Aldolase_TIM"/>
</dbReference>
<name>A0A1Q8SPT8_9GAMM</name>
<gene>
    <name evidence="5" type="ORF">BTW07_15045</name>
</gene>
<dbReference type="GO" id="GO:0046872">
    <property type="term" value="F:metal ion binding"/>
    <property type="evidence" value="ECO:0007669"/>
    <property type="project" value="UniProtKB-KW"/>
</dbReference>
<dbReference type="Proteomes" id="UP000186878">
    <property type="component" value="Unassembled WGS sequence"/>
</dbReference>
<dbReference type="OrthoDB" id="9784013at2"/>
<dbReference type="AlphaFoldDB" id="A0A1Q8SPT8"/>
<dbReference type="GO" id="GO:0006552">
    <property type="term" value="P:L-leucine catabolic process"/>
    <property type="evidence" value="ECO:0007669"/>
    <property type="project" value="TreeGrafter"/>
</dbReference>
<evidence type="ECO:0000313" key="6">
    <source>
        <dbReference type="Proteomes" id="UP000186878"/>
    </source>
</evidence>
<dbReference type="PANTHER" id="PTHR42738:SF7">
    <property type="entry name" value="HYDROXYMETHYLGLUTARYL-COA LYASE"/>
    <property type="match status" value="1"/>
</dbReference>
<dbReference type="Gene3D" id="3.20.20.70">
    <property type="entry name" value="Aldolase class I"/>
    <property type="match status" value="1"/>
</dbReference>
<feature type="domain" description="Pyruvate carboxyltransferase" evidence="4">
    <location>
        <begin position="10"/>
        <end position="277"/>
    </location>
</feature>
<evidence type="ECO:0000256" key="1">
    <source>
        <dbReference type="ARBA" id="ARBA00009405"/>
    </source>
</evidence>
<reference evidence="5 6" key="1">
    <citation type="submission" date="2016-12" db="EMBL/GenBank/DDBJ databases">
        <title>Draft genome sequences of strains Salinicola socius SMB35, Salinicola sp. MH3R3-1 and Chromohalobacter sp. SMB17 from the Verkhnekamsk potash mining region of Russia.</title>
        <authorList>
            <person name="Mavrodi D.V."/>
            <person name="Olsson B.E."/>
            <person name="Korsakova E.S."/>
            <person name="Pyankova A."/>
            <person name="Mavrodi O.V."/>
            <person name="Plotnikova E.G."/>
        </authorList>
    </citation>
    <scope>NUCLEOTIDE SEQUENCE [LARGE SCALE GENOMIC DNA]</scope>
    <source>
        <strain evidence="5 6">SMB35</strain>
    </source>
</reference>
<organism evidence="5 6">
    <name type="scientific">Salinicola socius</name>
    <dbReference type="NCBI Taxonomy" id="404433"/>
    <lineage>
        <taxon>Bacteria</taxon>
        <taxon>Pseudomonadati</taxon>
        <taxon>Pseudomonadota</taxon>
        <taxon>Gammaproteobacteria</taxon>
        <taxon>Oceanospirillales</taxon>
        <taxon>Halomonadaceae</taxon>
        <taxon>Salinicola</taxon>
    </lineage>
</organism>
<dbReference type="FunFam" id="3.20.20.70:FF:000071">
    <property type="entry name" value="Hydroxymethylglutaryl-CoA lyase"/>
    <property type="match status" value="1"/>
</dbReference>
<dbReference type="PANTHER" id="PTHR42738">
    <property type="entry name" value="HYDROXYMETHYLGLUTARYL-COA LYASE"/>
    <property type="match status" value="1"/>
</dbReference>
<evidence type="ECO:0000256" key="2">
    <source>
        <dbReference type="ARBA" id="ARBA00022723"/>
    </source>
</evidence>
<dbReference type="PROSITE" id="PS50991">
    <property type="entry name" value="PYR_CT"/>
    <property type="match status" value="1"/>
</dbReference>
<evidence type="ECO:0000256" key="3">
    <source>
        <dbReference type="ARBA" id="ARBA00023239"/>
    </source>
</evidence>
<dbReference type="STRING" id="404433.BTW07_15045"/>
<dbReference type="Pfam" id="PF00682">
    <property type="entry name" value="HMGL-like"/>
    <property type="match status" value="1"/>
</dbReference>